<dbReference type="AlphaFoldDB" id="A0AA36DA85"/>
<gene>
    <name evidence="2" type="ORF">MSPICULIGERA_LOCUS21659</name>
</gene>
<protein>
    <submittedName>
        <fullName evidence="2">Uncharacterized protein</fullName>
    </submittedName>
</protein>
<dbReference type="Proteomes" id="UP001177023">
    <property type="component" value="Unassembled WGS sequence"/>
</dbReference>
<dbReference type="InterPro" id="IPR038185">
    <property type="entry name" value="MyTH4_dom_sf"/>
</dbReference>
<feature type="region of interest" description="Disordered" evidence="1">
    <location>
        <begin position="117"/>
        <end position="143"/>
    </location>
</feature>
<reference evidence="2" key="1">
    <citation type="submission" date="2023-06" db="EMBL/GenBank/DDBJ databases">
        <authorList>
            <person name="Delattre M."/>
        </authorList>
    </citation>
    <scope>NUCLEOTIDE SEQUENCE</scope>
    <source>
        <strain evidence="2">AF72</strain>
    </source>
</reference>
<dbReference type="Gene3D" id="1.25.40.530">
    <property type="entry name" value="MyTH4 domain"/>
    <property type="match status" value="1"/>
</dbReference>
<evidence type="ECO:0000256" key="1">
    <source>
        <dbReference type="SAM" id="MobiDB-lite"/>
    </source>
</evidence>
<comment type="caution">
    <text evidence="2">The sequence shown here is derived from an EMBL/GenBank/DDBJ whole genome shotgun (WGS) entry which is preliminary data.</text>
</comment>
<proteinExistence type="predicted"/>
<sequence>MLVNGIPPAHRIDCSQRPKIRLKVLGQKPTSNSVKQKCSWKDAHDLYLEQEYFRMMNERAITIQKTVRRVARRQFLRQHNLPLSSASPVSKLGSVPNASKNIIKACGYDYSIPGNSGNARKGQAKASEMAKPPSPEPEINGNMAAPEKDIVTTTPSPSTSMMDDPFDGEDLSKYQFGKFAATHFQAQATSSHVKRPLKQTLLYNDDPGSQLAGLAVWMTMLRLWVTYRMQSLIDQW</sequence>
<dbReference type="EMBL" id="CATQJA010002665">
    <property type="protein sequence ID" value="CAJ0583587.1"/>
    <property type="molecule type" value="Genomic_DNA"/>
</dbReference>
<organism evidence="2 3">
    <name type="scientific">Mesorhabditis spiculigera</name>
    <dbReference type="NCBI Taxonomy" id="96644"/>
    <lineage>
        <taxon>Eukaryota</taxon>
        <taxon>Metazoa</taxon>
        <taxon>Ecdysozoa</taxon>
        <taxon>Nematoda</taxon>
        <taxon>Chromadorea</taxon>
        <taxon>Rhabditida</taxon>
        <taxon>Rhabditina</taxon>
        <taxon>Rhabditomorpha</taxon>
        <taxon>Rhabditoidea</taxon>
        <taxon>Rhabditidae</taxon>
        <taxon>Mesorhabditinae</taxon>
        <taxon>Mesorhabditis</taxon>
    </lineage>
</organism>
<evidence type="ECO:0000313" key="2">
    <source>
        <dbReference type="EMBL" id="CAJ0583587.1"/>
    </source>
</evidence>
<name>A0AA36DA85_9BILA</name>
<feature type="non-terminal residue" evidence="2">
    <location>
        <position position="236"/>
    </location>
</feature>
<evidence type="ECO:0000313" key="3">
    <source>
        <dbReference type="Proteomes" id="UP001177023"/>
    </source>
</evidence>
<accession>A0AA36DA85</accession>
<keyword evidence="3" id="KW-1185">Reference proteome</keyword>